<keyword evidence="8" id="KW-1185">Reference proteome</keyword>
<evidence type="ECO:0000256" key="3">
    <source>
        <dbReference type="ARBA" id="ARBA00022737"/>
    </source>
</evidence>
<dbReference type="PANTHER" id="PTHR19865:SF0">
    <property type="entry name" value="U3 SMALL NUCLEOLAR RNA-INTERACTING PROTEIN 2"/>
    <property type="match status" value="1"/>
</dbReference>
<dbReference type="InterPro" id="IPR039241">
    <property type="entry name" value="Rrp9-like"/>
</dbReference>
<keyword evidence="3" id="KW-0677">Repeat</keyword>
<comment type="caution">
    <text evidence="7">The sequence shown here is derived from an EMBL/GenBank/DDBJ whole genome shotgun (WGS) entry which is preliminary data.</text>
</comment>
<evidence type="ECO:0000256" key="1">
    <source>
        <dbReference type="ARBA" id="ARBA00004123"/>
    </source>
</evidence>
<keyword evidence="2 5" id="KW-0853">WD repeat</keyword>
<dbReference type="InterPro" id="IPR001680">
    <property type="entry name" value="WD40_rpt"/>
</dbReference>
<dbReference type="PANTHER" id="PTHR19865">
    <property type="entry name" value="U3 SMALL NUCLEOLAR RNA INTERACTING PROTEIN 2"/>
    <property type="match status" value="1"/>
</dbReference>
<evidence type="ECO:0000256" key="5">
    <source>
        <dbReference type="PROSITE-ProRule" id="PRU00221"/>
    </source>
</evidence>
<dbReference type="Proteomes" id="UP000774617">
    <property type="component" value="Unassembled WGS sequence"/>
</dbReference>
<evidence type="ECO:0000256" key="2">
    <source>
        <dbReference type="ARBA" id="ARBA00022574"/>
    </source>
</evidence>
<feature type="region of interest" description="Disordered" evidence="6">
    <location>
        <begin position="332"/>
        <end position="351"/>
    </location>
</feature>
<dbReference type="InterPro" id="IPR015943">
    <property type="entry name" value="WD40/YVTN_repeat-like_dom_sf"/>
</dbReference>
<feature type="region of interest" description="Disordered" evidence="6">
    <location>
        <begin position="1"/>
        <end position="69"/>
    </location>
</feature>
<evidence type="ECO:0000313" key="8">
    <source>
        <dbReference type="Proteomes" id="UP000774617"/>
    </source>
</evidence>
<evidence type="ECO:0000256" key="6">
    <source>
        <dbReference type="SAM" id="MobiDB-lite"/>
    </source>
</evidence>
<dbReference type="PROSITE" id="PS50294">
    <property type="entry name" value="WD_REPEATS_REGION"/>
    <property type="match status" value="2"/>
</dbReference>
<dbReference type="Pfam" id="PF00400">
    <property type="entry name" value="WD40"/>
    <property type="match status" value="4"/>
</dbReference>
<organism evidence="7 8">
    <name type="scientific">Macrophomina phaseolina</name>
    <dbReference type="NCBI Taxonomy" id="35725"/>
    <lineage>
        <taxon>Eukaryota</taxon>
        <taxon>Fungi</taxon>
        <taxon>Dikarya</taxon>
        <taxon>Ascomycota</taxon>
        <taxon>Pezizomycotina</taxon>
        <taxon>Dothideomycetes</taxon>
        <taxon>Dothideomycetes incertae sedis</taxon>
        <taxon>Botryosphaeriales</taxon>
        <taxon>Botryosphaeriaceae</taxon>
        <taxon>Macrophomina</taxon>
    </lineage>
</organism>
<feature type="compositionally biased region" description="Polar residues" evidence="6">
    <location>
        <begin position="1"/>
        <end position="10"/>
    </location>
</feature>
<protein>
    <submittedName>
        <fullName evidence="7">WD40-repeat-containing domain protein</fullName>
    </submittedName>
</protein>
<accession>A0ABQ8GPG9</accession>
<evidence type="ECO:0000313" key="7">
    <source>
        <dbReference type="EMBL" id="KAH7062073.1"/>
    </source>
</evidence>
<proteinExistence type="predicted"/>
<feature type="compositionally biased region" description="Acidic residues" evidence="6">
    <location>
        <begin position="36"/>
        <end position="45"/>
    </location>
</feature>
<dbReference type="EMBL" id="JAGTJR010000003">
    <property type="protein sequence ID" value="KAH7062073.1"/>
    <property type="molecule type" value="Genomic_DNA"/>
</dbReference>
<feature type="repeat" description="WD" evidence="5">
    <location>
        <begin position="287"/>
        <end position="328"/>
    </location>
</feature>
<evidence type="ECO:0000256" key="4">
    <source>
        <dbReference type="ARBA" id="ARBA00023242"/>
    </source>
</evidence>
<dbReference type="SUPFAM" id="SSF50978">
    <property type="entry name" value="WD40 repeat-like"/>
    <property type="match status" value="1"/>
</dbReference>
<feature type="repeat" description="WD" evidence="5">
    <location>
        <begin position="245"/>
        <end position="286"/>
    </location>
</feature>
<comment type="subcellular location">
    <subcellularLocation>
        <location evidence="1">Nucleus</location>
    </subcellularLocation>
</comment>
<dbReference type="PROSITE" id="PS50082">
    <property type="entry name" value="WD_REPEATS_2"/>
    <property type="match status" value="3"/>
</dbReference>
<dbReference type="InterPro" id="IPR036322">
    <property type="entry name" value="WD40_repeat_dom_sf"/>
</dbReference>
<gene>
    <name evidence="7" type="ORF">B0J12DRAFT_694662</name>
</gene>
<reference evidence="7 8" key="1">
    <citation type="journal article" date="2021" name="Nat. Commun.">
        <title>Genetic determinants of endophytism in the Arabidopsis root mycobiome.</title>
        <authorList>
            <person name="Mesny F."/>
            <person name="Miyauchi S."/>
            <person name="Thiergart T."/>
            <person name="Pickel B."/>
            <person name="Atanasova L."/>
            <person name="Karlsson M."/>
            <person name="Huettel B."/>
            <person name="Barry K.W."/>
            <person name="Haridas S."/>
            <person name="Chen C."/>
            <person name="Bauer D."/>
            <person name="Andreopoulos W."/>
            <person name="Pangilinan J."/>
            <person name="LaButti K."/>
            <person name="Riley R."/>
            <person name="Lipzen A."/>
            <person name="Clum A."/>
            <person name="Drula E."/>
            <person name="Henrissat B."/>
            <person name="Kohler A."/>
            <person name="Grigoriev I.V."/>
            <person name="Martin F.M."/>
            <person name="Hacquard S."/>
        </authorList>
    </citation>
    <scope>NUCLEOTIDE SEQUENCE [LARGE SCALE GENOMIC DNA]</scope>
    <source>
        <strain evidence="7 8">MPI-SDFR-AT-0080</strain>
    </source>
</reference>
<feature type="compositionally biased region" description="Basic and acidic residues" evidence="6">
    <location>
        <begin position="46"/>
        <end position="69"/>
    </location>
</feature>
<name>A0ABQ8GPG9_9PEZI</name>
<feature type="repeat" description="WD" evidence="5">
    <location>
        <begin position="203"/>
        <end position="244"/>
    </location>
</feature>
<keyword evidence="4" id="KW-0539">Nucleus</keyword>
<dbReference type="SMART" id="SM00320">
    <property type="entry name" value="WD40"/>
    <property type="match status" value="6"/>
</dbReference>
<dbReference type="Gene3D" id="2.130.10.10">
    <property type="entry name" value="YVTN repeat-like/Quinoprotein amine dehydrogenase"/>
    <property type="match status" value="1"/>
</dbReference>
<feature type="compositionally biased region" description="Polar residues" evidence="6">
    <location>
        <begin position="334"/>
        <end position="344"/>
    </location>
</feature>
<sequence length="554" mass="61887">MSSFFTTPASQRKRKRSQTSTQAPEKRNRKRREDSISSDESDADDDSRSRDDEQDASDRSSEVENETAAERRLRLAERYLDNIREEVDEAGFDAAEIDKDLIAERLKEDVAESKGRVYRRIASNINFHSATHTFFRADSQATTAIATHPPFAYTATKDMCLIKWSIIKPEDVTAQPTNKTPRRRPTQVVWTKGNKNYAMDPNYQHHTAPILCIAVSPDGRYVATGGEDKRLIVWRAEDLTPLKVFTQHRDAVTSLAFRRGKNQLFSASADRTIKTWSLDELAYVETLFGHQDAVVDIAALAQERCVSVGARDRTARLWKVVEESQLVFRGGGSSITRTNRSDGNSPKAGGGYAEGSIDRVALIDEETFVTGSDNGSISLWSLHKKKPVFTIPLAHGLDPPMRPDEVYADVEIDEDAWLPPPQPRWITALTTIPYTDVILSGSWDGWIRAWKINKEGRKIEPLGTVGQVRQQGDIGMTNGIDDPQATMGNVRGVVNDISVFERGERGKDGICVVAAIAKELKFGRWRKYPGKNAAVVFEAKRDSGGTDEEGEQQE</sequence>